<dbReference type="SUPFAM" id="SSF52266">
    <property type="entry name" value="SGNH hydrolase"/>
    <property type="match status" value="1"/>
</dbReference>
<dbReference type="InterPro" id="IPR036514">
    <property type="entry name" value="SGNH_hydro_sf"/>
</dbReference>
<feature type="transmembrane region" description="Helical" evidence="1">
    <location>
        <begin position="9"/>
        <end position="28"/>
    </location>
</feature>
<keyword evidence="1" id="KW-0812">Transmembrane</keyword>
<sequence>MLNDRKRSVGLVVLICVFAVGVLIGRLIPKSQDHIAIYRDVRFSIVQQYLDEADPGFILFAGDSNAELHSTSGSMCGRTVANVATSGATTQSYADFFEKLSFPVRPRAAVLTIGTNDLNRKKDPRGARSGAAFETALDALLVRMRSITETVLVTAVPPVDHNTERSIDPLAVGDYSKRIQAACERLGCRFIDPFASLREGDTGYGLANVNQDGKHLKRYKPVFNAIGASLCPDGRLQDH</sequence>
<keyword evidence="1" id="KW-0472">Membrane</keyword>
<evidence type="ECO:0000259" key="2">
    <source>
        <dbReference type="Pfam" id="PF13472"/>
    </source>
</evidence>
<keyword evidence="1" id="KW-1133">Transmembrane helix</keyword>
<dbReference type="GO" id="GO:0016788">
    <property type="term" value="F:hydrolase activity, acting on ester bonds"/>
    <property type="evidence" value="ECO:0007669"/>
    <property type="project" value="UniProtKB-ARBA"/>
</dbReference>
<name>A0A512JK16_9HYPH</name>
<keyword evidence="4" id="KW-1185">Reference proteome</keyword>
<dbReference type="EMBL" id="BJZV01000009">
    <property type="protein sequence ID" value="GEP10294.1"/>
    <property type="molecule type" value="Genomic_DNA"/>
</dbReference>
<gene>
    <name evidence="3" type="ORF">MGN01_21390</name>
</gene>
<dbReference type="Pfam" id="PF13472">
    <property type="entry name" value="Lipase_GDSL_2"/>
    <property type="match status" value="1"/>
</dbReference>
<feature type="domain" description="SGNH hydrolase-type esterase" evidence="2">
    <location>
        <begin position="68"/>
        <end position="201"/>
    </location>
</feature>
<dbReference type="InterPro" id="IPR013830">
    <property type="entry name" value="SGNH_hydro"/>
</dbReference>
<evidence type="ECO:0000313" key="3">
    <source>
        <dbReference type="EMBL" id="GEP10294.1"/>
    </source>
</evidence>
<dbReference type="AlphaFoldDB" id="A0A512JK16"/>
<dbReference type="Proteomes" id="UP000321750">
    <property type="component" value="Unassembled WGS sequence"/>
</dbReference>
<comment type="caution">
    <text evidence="3">The sequence shown here is derived from an EMBL/GenBank/DDBJ whole genome shotgun (WGS) entry which is preliminary data.</text>
</comment>
<proteinExistence type="predicted"/>
<dbReference type="CDD" id="cd00229">
    <property type="entry name" value="SGNH_hydrolase"/>
    <property type="match status" value="1"/>
</dbReference>
<reference evidence="3 4" key="1">
    <citation type="submission" date="2019-07" db="EMBL/GenBank/DDBJ databases">
        <title>Whole genome shotgun sequence of Methylobacterium gnaphalii NBRC 107716.</title>
        <authorList>
            <person name="Hosoyama A."/>
            <person name="Uohara A."/>
            <person name="Ohji S."/>
            <person name="Ichikawa N."/>
        </authorList>
    </citation>
    <scope>NUCLEOTIDE SEQUENCE [LARGE SCALE GENOMIC DNA]</scope>
    <source>
        <strain evidence="3 4">NBRC 107716</strain>
    </source>
</reference>
<organism evidence="3 4">
    <name type="scientific">Methylobacterium gnaphalii</name>
    <dbReference type="NCBI Taxonomy" id="1010610"/>
    <lineage>
        <taxon>Bacteria</taxon>
        <taxon>Pseudomonadati</taxon>
        <taxon>Pseudomonadota</taxon>
        <taxon>Alphaproteobacteria</taxon>
        <taxon>Hyphomicrobiales</taxon>
        <taxon>Methylobacteriaceae</taxon>
        <taxon>Methylobacterium</taxon>
    </lineage>
</organism>
<evidence type="ECO:0000313" key="4">
    <source>
        <dbReference type="Proteomes" id="UP000321750"/>
    </source>
</evidence>
<dbReference type="Gene3D" id="3.40.50.1110">
    <property type="entry name" value="SGNH hydrolase"/>
    <property type="match status" value="1"/>
</dbReference>
<protein>
    <recommendedName>
        <fullName evidence="2">SGNH hydrolase-type esterase domain-containing protein</fullName>
    </recommendedName>
</protein>
<evidence type="ECO:0000256" key="1">
    <source>
        <dbReference type="SAM" id="Phobius"/>
    </source>
</evidence>
<accession>A0A512JK16</accession>